<comment type="caution">
    <text evidence="1">The sequence shown here is derived from an EMBL/GenBank/DDBJ whole genome shotgun (WGS) entry which is preliminary data.</text>
</comment>
<sequence length="75" mass="8353">MGKKTDHEDEGCVKMTKFLGERSKCQTCSLPKCGEGYVGLWWDGLYVGNDIGLLDGIREGARGTVHAINRYMEAR</sequence>
<reference evidence="1" key="1">
    <citation type="journal article" date="2015" name="Nature">
        <title>Complex archaea that bridge the gap between prokaryotes and eukaryotes.</title>
        <authorList>
            <person name="Spang A."/>
            <person name="Saw J.H."/>
            <person name="Jorgensen S.L."/>
            <person name="Zaremba-Niedzwiedzka K."/>
            <person name="Martijn J."/>
            <person name="Lind A.E."/>
            <person name="van Eijk R."/>
            <person name="Schleper C."/>
            <person name="Guy L."/>
            <person name="Ettema T.J."/>
        </authorList>
    </citation>
    <scope>NUCLEOTIDE SEQUENCE</scope>
</reference>
<proteinExistence type="predicted"/>
<organism evidence="1">
    <name type="scientific">marine sediment metagenome</name>
    <dbReference type="NCBI Taxonomy" id="412755"/>
    <lineage>
        <taxon>unclassified sequences</taxon>
        <taxon>metagenomes</taxon>
        <taxon>ecological metagenomes</taxon>
    </lineage>
</organism>
<gene>
    <name evidence="1" type="ORF">LCGC14_1191780</name>
</gene>
<dbReference type="EMBL" id="LAZR01006055">
    <property type="protein sequence ID" value="KKM95077.1"/>
    <property type="molecule type" value="Genomic_DNA"/>
</dbReference>
<dbReference type="AlphaFoldDB" id="A0A0F9PPG8"/>
<name>A0A0F9PPG8_9ZZZZ</name>
<evidence type="ECO:0000313" key="1">
    <source>
        <dbReference type="EMBL" id="KKM95077.1"/>
    </source>
</evidence>
<protein>
    <submittedName>
        <fullName evidence="1">Uncharacterized protein</fullName>
    </submittedName>
</protein>
<accession>A0A0F9PPG8</accession>